<dbReference type="Gene3D" id="3.90.1380.10">
    <property type="entry name" value="Threonine synthase, N-terminal domain"/>
    <property type="match status" value="1"/>
</dbReference>
<keyword evidence="9" id="KW-1185">Reference proteome</keyword>
<evidence type="ECO:0000256" key="5">
    <source>
        <dbReference type="PIRSR" id="PIRSR604450-51"/>
    </source>
</evidence>
<dbReference type="EC" id="4.2.3.1" evidence="4"/>
<dbReference type="Gene3D" id="3.40.50.1100">
    <property type="match status" value="2"/>
</dbReference>
<feature type="modified residue" description="N6-(pyridoxal phosphate)lysine" evidence="5">
    <location>
        <position position="113"/>
    </location>
</feature>
<dbReference type="InterPro" id="IPR029144">
    <property type="entry name" value="Thr_synth_N"/>
</dbReference>
<evidence type="ECO:0000259" key="7">
    <source>
        <dbReference type="Pfam" id="PF14821"/>
    </source>
</evidence>
<name>A0A6I6DC31_9FIRM</name>
<dbReference type="AlphaFoldDB" id="A0A6I6DC31"/>
<evidence type="ECO:0000313" key="9">
    <source>
        <dbReference type="Proteomes" id="UP000426444"/>
    </source>
</evidence>
<dbReference type="SUPFAM" id="SSF53686">
    <property type="entry name" value="Tryptophan synthase beta subunit-like PLP-dependent enzymes"/>
    <property type="match status" value="1"/>
</dbReference>
<dbReference type="InterPro" id="IPR036052">
    <property type="entry name" value="TrpB-like_PALP_sf"/>
</dbReference>
<dbReference type="GO" id="GO:0009088">
    <property type="term" value="P:threonine biosynthetic process"/>
    <property type="evidence" value="ECO:0007669"/>
    <property type="project" value="UniProtKB-UniRule"/>
</dbReference>
<evidence type="ECO:0000259" key="6">
    <source>
        <dbReference type="Pfam" id="PF00291"/>
    </source>
</evidence>
<keyword evidence="8" id="KW-0456">Lyase</keyword>
<accession>A0A6I6DC31</accession>
<gene>
    <name evidence="8" type="ORF">SYNTR_1226</name>
</gene>
<dbReference type="InterPro" id="IPR001926">
    <property type="entry name" value="TrpB-like_PALP"/>
</dbReference>
<dbReference type="PANTHER" id="PTHR43515:SF1">
    <property type="entry name" value="THREONINE SYNTHASE-LIKE 1"/>
    <property type="match status" value="1"/>
</dbReference>
<dbReference type="OrthoDB" id="9763107at2"/>
<feature type="domain" description="Tryptophan synthase beta chain-like PALP" evidence="6">
    <location>
        <begin position="90"/>
        <end position="345"/>
    </location>
</feature>
<evidence type="ECO:0000256" key="3">
    <source>
        <dbReference type="ARBA" id="ARBA00022898"/>
    </source>
</evidence>
<dbReference type="Pfam" id="PF14821">
    <property type="entry name" value="Thr_synth_N"/>
    <property type="match status" value="1"/>
</dbReference>
<comment type="cofactor">
    <cofactor evidence="1 5">
        <name>pyridoxal 5'-phosphate</name>
        <dbReference type="ChEBI" id="CHEBI:597326"/>
    </cofactor>
</comment>
<dbReference type="NCBIfam" id="TIGR00260">
    <property type="entry name" value="thrC"/>
    <property type="match status" value="1"/>
</dbReference>
<sequence>MKYQSSRGKYSGITSAQAIKMGISPDGGLFVPDFIPSLNLENIEELSQLTYQERANYIFANYLTDFTNDEIEHCVNSAYNTHNFDDERIAPIIQLNNTTYIQELWHGPTCAFKDMALQILPYFLSVSRQKTGEKSDIVILVATSGDTGKAALEGFKDVEGTKIIVFFPEDGVSEVQKQQMITQEGNNVFVSAVKGNFDDAQSGVKNMFSNMQVAEILNKNNKKLSSANSINWGRLLPQIVYYISAYIDLRTQGNIAKGEKINFVVPTGNFGNILAGFYAMKMGVPINKLICAANANNVLTEFINTGTYNKNRNFEKTLSPSMDILISSNLERLLYELTNHDSIKVSKWMEELKDSGIYKIDEQIHDKIKQIFWSDYSTDQETLDTIKECWEKDHYLLDTHTAVAKDVYEKYTKETKDATKTVIISTASPYKFGSSVAKAVLDKEVINNKNEFEILNILKEKTNIKIPEGLKNLDKREIRHTWVSTRDELEKTVLNFLNIKDK</sequence>
<dbReference type="KEGG" id="salq:SYNTR_1226"/>
<dbReference type="InterPro" id="IPR037158">
    <property type="entry name" value="Thr_synth_N_sf"/>
</dbReference>
<evidence type="ECO:0000313" key="8">
    <source>
        <dbReference type="EMBL" id="QGT99819.1"/>
    </source>
</evidence>
<evidence type="ECO:0000256" key="1">
    <source>
        <dbReference type="ARBA" id="ARBA00001933"/>
    </source>
</evidence>
<dbReference type="CDD" id="cd01560">
    <property type="entry name" value="Thr-synth_2"/>
    <property type="match status" value="1"/>
</dbReference>
<reference evidence="9" key="1">
    <citation type="journal article" date="2019" name="Microbiology">
        <title>Complete Genome Sequence of an Uncultured Bacterium of the Candidate Phylum Bipolaricaulota.</title>
        <authorList>
            <person name="Kadnikov V.V."/>
            <person name="Mardanov A.V."/>
            <person name="Beletsky A.V."/>
            <person name="Frank Y.A."/>
            <person name="Karnachuk O.V."/>
            <person name="Ravin N.V."/>
        </authorList>
    </citation>
    <scope>NUCLEOTIDE SEQUENCE [LARGE SCALE GENOMIC DNA]</scope>
</reference>
<dbReference type="GO" id="GO:0004795">
    <property type="term" value="F:threonine synthase activity"/>
    <property type="evidence" value="ECO:0007669"/>
    <property type="project" value="UniProtKB-UniRule"/>
</dbReference>
<dbReference type="GO" id="GO:0005737">
    <property type="term" value="C:cytoplasm"/>
    <property type="evidence" value="ECO:0007669"/>
    <property type="project" value="TreeGrafter"/>
</dbReference>
<comment type="similarity">
    <text evidence="2">Belongs to the threonine synthase family.</text>
</comment>
<proteinExistence type="inferred from homology"/>
<dbReference type="RefSeq" id="WP_156203672.1">
    <property type="nucleotide sequence ID" value="NZ_CP046457.1"/>
</dbReference>
<dbReference type="Pfam" id="PF24857">
    <property type="entry name" value="THR4_C"/>
    <property type="match status" value="1"/>
</dbReference>
<feature type="domain" description="Threonine synthase N-terminal" evidence="7">
    <location>
        <begin position="2"/>
        <end position="79"/>
    </location>
</feature>
<dbReference type="InterPro" id="IPR004450">
    <property type="entry name" value="Thr_synthase-like"/>
</dbReference>
<protein>
    <recommendedName>
        <fullName evidence="4">Threonine synthase</fullName>
        <ecNumber evidence="4">4.2.3.1</ecNumber>
    </recommendedName>
</protein>
<evidence type="ECO:0000256" key="2">
    <source>
        <dbReference type="ARBA" id="ARBA00005517"/>
    </source>
</evidence>
<evidence type="ECO:0000256" key="4">
    <source>
        <dbReference type="NCBIfam" id="TIGR00260"/>
    </source>
</evidence>
<dbReference type="EMBL" id="CP046457">
    <property type="protein sequence ID" value="QGT99819.1"/>
    <property type="molecule type" value="Genomic_DNA"/>
</dbReference>
<organism evidence="8 9">
    <name type="scientific">Candidatus Syntrophocurvum alkaliphilum</name>
    <dbReference type="NCBI Taxonomy" id="2293317"/>
    <lineage>
        <taxon>Bacteria</taxon>
        <taxon>Bacillati</taxon>
        <taxon>Bacillota</taxon>
        <taxon>Clostridia</taxon>
        <taxon>Eubacteriales</taxon>
        <taxon>Syntrophomonadaceae</taxon>
        <taxon>Candidatus Syntrophocurvum</taxon>
    </lineage>
</organism>
<keyword evidence="3 5" id="KW-0663">Pyridoxal phosphate</keyword>
<dbReference type="Pfam" id="PF00291">
    <property type="entry name" value="PALP"/>
    <property type="match status" value="1"/>
</dbReference>
<dbReference type="Proteomes" id="UP000426444">
    <property type="component" value="Chromosome"/>
</dbReference>
<dbReference type="PANTHER" id="PTHR43515">
    <property type="entry name" value="THREONINE SYNTHASE-LIKE 1"/>
    <property type="match status" value="1"/>
</dbReference>